<dbReference type="AlphaFoldDB" id="A0A9P9E094"/>
<name>A0A9P9E094_9HYPO</name>
<reference evidence="3" key="1">
    <citation type="journal article" date="2021" name="Nat. Commun.">
        <title>Genetic determinants of endophytism in the Arabidopsis root mycobiome.</title>
        <authorList>
            <person name="Mesny F."/>
            <person name="Miyauchi S."/>
            <person name="Thiergart T."/>
            <person name="Pickel B."/>
            <person name="Atanasova L."/>
            <person name="Karlsson M."/>
            <person name="Huettel B."/>
            <person name="Barry K.W."/>
            <person name="Haridas S."/>
            <person name="Chen C."/>
            <person name="Bauer D."/>
            <person name="Andreopoulos W."/>
            <person name="Pangilinan J."/>
            <person name="LaButti K."/>
            <person name="Riley R."/>
            <person name="Lipzen A."/>
            <person name="Clum A."/>
            <person name="Drula E."/>
            <person name="Henrissat B."/>
            <person name="Kohler A."/>
            <person name="Grigoriev I.V."/>
            <person name="Martin F.M."/>
            <person name="Hacquard S."/>
        </authorList>
    </citation>
    <scope>NUCLEOTIDE SEQUENCE</scope>
    <source>
        <strain evidence="3">MPI-CAGE-AT-0021</strain>
    </source>
</reference>
<dbReference type="Proteomes" id="UP000717696">
    <property type="component" value="Unassembled WGS sequence"/>
</dbReference>
<gene>
    <name evidence="3" type="ORF">B0J13DRAFT_140045</name>
</gene>
<evidence type="ECO:0000313" key="4">
    <source>
        <dbReference type="Proteomes" id="UP000717696"/>
    </source>
</evidence>
<proteinExistence type="predicted"/>
<feature type="region of interest" description="Disordered" evidence="1">
    <location>
        <begin position="114"/>
        <end position="140"/>
    </location>
</feature>
<evidence type="ECO:0000256" key="1">
    <source>
        <dbReference type="SAM" id="MobiDB-lite"/>
    </source>
</evidence>
<evidence type="ECO:0000256" key="2">
    <source>
        <dbReference type="SAM" id="Phobius"/>
    </source>
</evidence>
<comment type="caution">
    <text evidence="3">The sequence shown here is derived from an EMBL/GenBank/DDBJ whole genome shotgun (WGS) entry which is preliminary data.</text>
</comment>
<keyword evidence="2" id="KW-0812">Transmembrane</keyword>
<accession>A0A9P9E094</accession>
<sequence>MGNLMAINRGTGPRPMFSCMRDLNNQFAYLLSQLNSNLRSLGASQDDLVHDCPDMDPTQNRHLTSFPERPFYAEFFLPLRRRRWIIWLLWCWSGIILGLLWSVLYHLSSMMLPSGLSHRPSKRRRENVEPRIHPDNSYARPNLESRATFSAEDRKDAVQCRRGDWKI</sequence>
<keyword evidence="2" id="KW-1133">Transmembrane helix</keyword>
<organism evidence="3 4">
    <name type="scientific">Dactylonectria estremocensis</name>
    <dbReference type="NCBI Taxonomy" id="1079267"/>
    <lineage>
        <taxon>Eukaryota</taxon>
        <taxon>Fungi</taxon>
        <taxon>Dikarya</taxon>
        <taxon>Ascomycota</taxon>
        <taxon>Pezizomycotina</taxon>
        <taxon>Sordariomycetes</taxon>
        <taxon>Hypocreomycetidae</taxon>
        <taxon>Hypocreales</taxon>
        <taxon>Nectriaceae</taxon>
        <taxon>Dactylonectria</taxon>
    </lineage>
</organism>
<keyword evidence="4" id="KW-1185">Reference proteome</keyword>
<feature type="transmembrane region" description="Helical" evidence="2">
    <location>
        <begin position="84"/>
        <end position="107"/>
    </location>
</feature>
<keyword evidence="2" id="KW-0472">Membrane</keyword>
<evidence type="ECO:0000313" key="3">
    <source>
        <dbReference type="EMBL" id="KAH7129630.1"/>
    </source>
</evidence>
<protein>
    <submittedName>
        <fullName evidence="3">Uncharacterized protein</fullName>
    </submittedName>
</protein>
<dbReference type="EMBL" id="JAGMUU010000021">
    <property type="protein sequence ID" value="KAH7129630.1"/>
    <property type="molecule type" value="Genomic_DNA"/>
</dbReference>